<feature type="compositionally biased region" description="Low complexity" evidence="10">
    <location>
        <begin position="593"/>
        <end position="609"/>
    </location>
</feature>
<evidence type="ECO:0000256" key="10">
    <source>
        <dbReference type="SAM" id="MobiDB-lite"/>
    </source>
</evidence>
<evidence type="ECO:0000256" key="1">
    <source>
        <dbReference type="ARBA" id="ARBA00004240"/>
    </source>
</evidence>
<keyword evidence="13" id="KW-0496">Mitochondrion</keyword>
<dbReference type="InterPro" id="IPR013699">
    <property type="entry name" value="Signal_recog_part_SRP72_RNA-bd"/>
</dbReference>
<accession>A0A0G4IRU9</accession>
<evidence type="ECO:0000313" key="13">
    <source>
        <dbReference type="EMBL" id="SPQ98376.1"/>
    </source>
</evidence>
<dbReference type="InterPro" id="IPR026270">
    <property type="entry name" value="SRP72"/>
</dbReference>
<comment type="function">
    <text evidence="9">Component of the signal recognition particle (SRP) complex, a ribonucleoprotein complex that mediates the cotranslational targeting of secretory and membrane proteins to the endoplasmic reticulum (ER).</text>
</comment>
<reference evidence="12 14" key="1">
    <citation type="submission" date="2015-02" db="EMBL/GenBank/DDBJ databases">
        <authorList>
            <person name="Chooi Y.-H."/>
        </authorList>
    </citation>
    <scope>NUCLEOTIDE SEQUENCE [LARGE SCALE GENOMIC DNA]</scope>
    <source>
        <strain evidence="12">E3</strain>
    </source>
</reference>
<dbReference type="Pfam" id="PF08492">
    <property type="entry name" value="SRP72"/>
    <property type="match status" value="1"/>
</dbReference>
<comment type="subcellular location">
    <subcellularLocation>
        <location evidence="2 9">Cytoplasm</location>
    </subcellularLocation>
    <subcellularLocation>
        <location evidence="1">Endoplasmic reticulum</location>
    </subcellularLocation>
</comment>
<sequence>MEVSSWKSETCRVSMASSAVPASLWTSLRVATQSEDHEKVLKDCKAILAHAADDARALHCRLVALLQLDRLADAQAALWNDAGAFERAYLLFRLKNNDAASAALESCSERRADYLRALLAARLSKSDDAAAIYRRLLSDPDLDEDDRVSLQTNLTAVCAVAEGRQVLNDVPVESRTHSLLYNVACLEINAGEYASAEAHLVEAIRLCTDEDDDLDVDELATLTVQLAYARQLQGKTAEAQELYHNALESLPPTVHSPASAVASLNLMSLRQHDEKHFDSAKRLARALKVDAAKLTEQQRRTIARNQALLMLYDKQLRACVERCDAIGADDEFACVVRALALVRDGHADEAIGSLRRFTPGTRSVRLALIQVLVDTKQYDQALRALDDPVFDELRNRVAFTSLLIVLHDALGDVAGALKVFEGVVEKRDGTAEDRRRLVVAAADYMVRHGKIDAAQELLSRAGALFPNDTALAGKVALAFSAAGVQPPDAITKRLPQLPTLSEEALAAVEAKLQYVPAAKRKSSPPDASVAADAPAAKPAEEKVKAKKKKKKPIRYPKGFDPAHPGPPPDPERWIPRYERTKGRRRHQGGAFKGAQGSVAASTSAGSGRSRAQRGEEDKNVIDNRRQKEKQMQGQASTPSSKSNKKGKKRR</sequence>
<feature type="compositionally biased region" description="Low complexity" evidence="10">
    <location>
        <begin position="524"/>
        <end position="537"/>
    </location>
</feature>
<dbReference type="EMBL" id="OVEO01000009">
    <property type="protein sequence ID" value="SPQ98376.1"/>
    <property type="molecule type" value="Genomic_DNA"/>
</dbReference>
<dbReference type="EMBL" id="CDSF01000080">
    <property type="protein sequence ID" value="CEO97826.1"/>
    <property type="molecule type" value="Genomic_DNA"/>
</dbReference>
<keyword evidence="14" id="KW-1185">Reference proteome</keyword>
<evidence type="ECO:0000313" key="12">
    <source>
        <dbReference type="EMBL" id="CEO97826.1"/>
    </source>
</evidence>
<gene>
    <name evidence="12" type="ORF">PBRA_005940</name>
    <name evidence="13" type="ORF">PLBR_LOCUS5591</name>
</gene>
<proteinExistence type="inferred from homology"/>
<dbReference type="GO" id="GO:0005786">
    <property type="term" value="C:signal recognition particle, endoplasmic reticulum targeting"/>
    <property type="evidence" value="ECO:0007669"/>
    <property type="project" value="UniProtKB-UniRule"/>
</dbReference>
<comment type="similarity">
    <text evidence="3 9">Belongs to the SRP72 family.</text>
</comment>
<keyword evidence="5 9" id="KW-0963">Cytoplasm</keyword>
<dbReference type="OMA" id="NDMKVLA"/>
<dbReference type="GO" id="GO:0008312">
    <property type="term" value="F:7S RNA binding"/>
    <property type="evidence" value="ECO:0007669"/>
    <property type="project" value="InterPro"/>
</dbReference>
<evidence type="ECO:0000256" key="2">
    <source>
        <dbReference type="ARBA" id="ARBA00004496"/>
    </source>
</evidence>
<feature type="domain" description="Signal recognition particle SRP72 subunit RNA-binding" evidence="11">
    <location>
        <begin position="532"/>
        <end position="580"/>
    </location>
</feature>
<dbReference type="STRING" id="37360.A0A0G4IRU9"/>
<evidence type="ECO:0000256" key="9">
    <source>
        <dbReference type="PIRNR" id="PIRNR038922"/>
    </source>
</evidence>
<feature type="compositionally biased region" description="Basic and acidic residues" evidence="10">
    <location>
        <begin position="612"/>
        <end position="630"/>
    </location>
</feature>
<evidence type="ECO:0000313" key="15">
    <source>
        <dbReference type="Proteomes" id="UP000290189"/>
    </source>
</evidence>
<dbReference type="AlphaFoldDB" id="A0A0G4IRU9"/>
<evidence type="ECO:0000256" key="3">
    <source>
        <dbReference type="ARBA" id="ARBA00007676"/>
    </source>
</evidence>
<evidence type="ECO:0000256" key="6">
    <source>
        <dbReference type="ARBA" id="ARBA00022824"/>
    </source>
</evidence>
<dbReference type="PANTHER" id="PTHR14094">
    <property type="entry name" value="SIGNAL RECOGNITION PARTICLE 72"/>
    <property type="match status" value="1"/>
</dbReference>
<evidence type="ECO:0000259" key="11">
    <source>
        <dbReference type="Pfam" id="PF08492"/>
    </source>
</evidence>
<geneLocation type="mitochondrion" evidence="13"/>
<dbReference type="OrthoDB" id="5421607at2759"/>
<dbReference type="SUPFAM" id="SSF48452">
    <property type="entry name" value="TPR-like"/>
    <property type="match status" value="2"/>
</dbReference>
<reference evidence="13 15" key="2">
    <citation type="submission" date="2018-03" db="EMBL/GenBank/DDBJ databases">
        <authorList>
            <person name="Fogelqvist J."/>
        </authorList>
    </citation>
    <scope>NUCLEOTIDE SEQUENCE [LARGE SCALE GENOMIC DNA]</scope>
</reference>
<protein>
    <recommendedName>
        <fullName evidence="4 9">Signal recognition particle subunit SRP72</fullName>
    </recommendedName>
</protein>
<organism evidence="12 14">
    <name type="scientific">Plasmodiophora brassicae</name>
    <name type="common">Clubroot disease agent</name>
    <dbReference type="NCBI Taxonomy" id="37360"/>
    <lineage>
        <taxon>Eukaryota</taxon>
        <taxon>Sar</taxon>
        <taxon>Rhizaria</taxon>
        <taxon>Endomyxa</taxon>
        <taxon>Phytomyxea</taxon>
        <taxon>Plasmodiophorida</taxon>
        <taxon>Plasmodiophoridae</taxon>
        <taxon>Plasmodiophora</taxon>
    </lineage>
</organism>
<dbReference type="Proteomes" id="UP000039324">
    <property type="component" value="Unassembled WGS sequence"/>
</dbReference>
<name>A0A0G4IRU9_PLABS</name>
<dbReference type="PIRSF" id="PIRSF038922">
    <property type="entry name" value="SRP72"/>
    <property type="match status" value="1"/>
</dbReference>
<evidence type="ECO:0000256" key="4">
    <source>
        <dbReference type="ARBA" id="ARBA00018350"/>
    </source>
</evidence>
<feature type="compositionally biased region" description="Basic and acidic residues" evidence="10">
    <location>
        <begin position="569"/>
        <end position="580"/>
    </location>
</feature>
<evidence type="ECO:0000256" key="5">
    <source>
        <dbReference type="ARBA" id="ARBA00022490"/>
    </source>
</evidence>
<dbReference type="GO" id="GO:0043022">
    <property type="term" value="F:ribosome binding"/>
    <property type="evidence" value="ECO:0007669"/>
    <property type="project" value="TreeGrafter"/>
</dbReference>
<dbReference type="InterPro" id="IPR011990">
    <property type="entry name" value="TPR-like_helical_dom_sf"/>
</dbReference>
<keyword evidence="6" id="KW-0256">Endoplasmic reticulum</keyword>
<dbReference type="PANTHER" id="PTHR14094:SF9">
    <property type="entry name" value="SIGNAL RECOGNITION PARTICLE SUBUNIT SRP72"/>
    <property type="match status" value="1"/>
</dbReference>
<keyword evidence="7 9" id="KW-0733">Signal recognition particle</keyword>
<dbReference type="GO" id="GO:0005783">
    <property type="term" value="C:endoplasmic reticulum"/>
    <property type="evidence" value="ECO:0007669"/>
    <property type="project" value="UniProtKB-SubCell"/>
</dbReference>
<evidence type="ECO:0000256" key="8">
    <source>
        <dbReference type="ARBA" id="ARBA00023274"/>
    </source>
</evidence>
<feature type="compositionally biased region" description="Basic residues" evidence="10">
    <location>
        <begin position="544"/>
        <end position="554"/>
    </location>
</feature>
<dbReference type="Proteomes" id="UP000290189">
    <property type="component" value="Unassembled WGS sequence"/>
</dbReference>
<evidence type="ECO:0000256" key="7">
    <source>
        <dbReference type="ARBA" id="ARBA00023135"/>
    </source>
</evidence>
<keyword evidence="8 9" id="KW-0687">Ribonucleoprotein</keyword>
<dbReference type="Gene3D" id="1.25.40.10">
    <property type="entry name" value="Tetratricopeptide repeat domain"/>
    <property type="match status" value="3"/>
</dbReference>
<dbReference type="GO" id="GO:0006614">
    <property type="term" value="P:SRP-dependent cotranslational protein targeting to membrane"/>
    <property type="evidence" value="ECO:0007669"/>
    <property type="project" value="UniProtKB-UniRule"/>
</dbReference>
<evidence type="ECO:0000313" key="14">
    <source>
        <dbReference type="Proteomes" id="UP000039324"/>
    </source>
</evidence>
<feature type="region of interest" description="Disordered" evidence="10">
    <location>
        <begin position="517"/>
        <end position="650"/>
    </location>
</feature>